<proteinExistence type="predicted"/>
<feature type="compositionally biased region" description="Pro residues" evidence="1">
    <location>
        <begin position="47"/>
        <end position="65"/>
    </location>
</feature>
<dbReference type="Proteomes" id="UP000182312">
    <property type="component" value="Unassembled WGS sequence"/>
</dbReference>
<feature type="region of interest" description="Disordered" evidence="1">
    <location>
        <begin position="1"/>
        <end position="106"/>
    </location>
</feature>
<gene>
    <name evidence="2" type="ORF">SAMN04487972_1516</name>
</gene>
<organism evidence="2 3">
    <name type="scientific">Paracoccus halophilus</name>
    <dbReference type="NCBI Taxonomy" id="376733"/>
    <lineage>
        <taxon>Bacteria</taxon>
        <taxon>Pseudomonadati</taxon>
        <taxon>Pseudomonadota</taxon>
        <taxon>Alphaproteobacteria</taxon>
        <taxon>Rhodobacterales</taxon>
        <taxon>Paracoccaceae</taxon>
        <taxon>Paracoccus</taxon>
    </lineage>
</organism>
<dbReference type="AlphaFoldDB" id="A0A1I0UFH1"/>
<reference evidence="2 3" key="1">
    <citation type="submission" date="2016-10" db="EMBL/GenBank/DDBJ databases">
        <authorList>
            <person name="de Groot N.N."/>
        </authorList>
    </citation>
    <scope>NUCLEOTIDE SEQUENCE [LARGE SCALE GENOMIC DNA]</scope>
    <source>
        <strain evidence="2 3">CGMCC 1.6117</strain>
    </source>
</reference>
<accession>A0A1I0UFH1</accession>
<feature type="compositionally biased region" description="Basic and acidic residues" evidence="1">
    <location>
        <begin position="93"/>
        <end position="104"/>
    </location>
</feature>
<evidence type="ECO:0000313" key="3">
    <source>
        <dbReference type="Proteomes" id="UP000182312"/>
    </source>
</evidence>
<dbReference type="OrthoDB" id="7862653at2"/>
<name>A0A1I0UFH1_9RHOB</name>
<dbReference type="RefSeq" id="WP_139221789.1">
    <property type="nucleotide sequence ID" value="NZ_FOJO01000051.1"/>
</dbReference>
<protein>
    <submittedName>
        <fullName evidence="2">Uncharacterized protein</fullName>
    </submittedName>
</protein>
<feature type="compositionally biased region" description="Basic and acidic residues" evidence="1">
    <location>
        <begin position="1"/>
        <end position="10"/>
    </location>
</feature>
<dbReference type="EMBL" id="FOJO01000051">
    <property type="protein sequence ID" value="SFA62537.1"/>
    <property type="molecule type" value="Genomic_DNA"/>
</dbReference>
<evidence type="ECO:0000313" key="2">
    <source>
        <dbReference type="EMBL" id="SFA62537.1"/>
    </source>
</evidence>
<evidence type="ECO:0000256" key="1">
    <source>
        <dbReference type="SAM" id="MobiDB-lite"/>
    </source>
</evidence>
<sequence>MARERMKITRPDQTGFGKSVQTGRPKLDAINPEAIKAFKQPAAKAPEPSPPATEPPKADLPPAPETAPVQQHMADGATGKAPTPAPSSLSVKPETERKRREKPVDSGLAELVLPPRTQAGRNPVRISLRLRVLARHVPLLEELESQGFPRETVLRTAFNRMPKVNFEPRYVPQVQEVSAGNEWIWRFGPGVSPEVLSQIAAQVRDGDKAPRSALLLGQVEPGWFASLDETIERLLK</sequence>